<evidence type="ECO:0000256" key="5">
    <source>
        <dbReference type="ARBA" id="ARBA00023136"/>
    </source>
</evidence>
<evidence type="ECO:0000256" key="1">
    <source>
        <dbReference type="ARBA" id="ARBA00004651"/>
    </source>
</evidence>
<feature type="transmembrane region" description="Helical" evidence="8">
    <location>
        <begin position="439"/>
        <end position="456"/>
    </location>
</feature>
<evidence type="ECO:0000313" key="11">
    <source>
        <dbReference type="Proteomes" id="UP001595528"/>
    </source>
</evidence>
<evidence type="ECO:0000256" key="7">
    <source>
        <dbReference type="SAM" id="MobiDB-lite"/>
    </source>
</evidence>
<feature type="transmembrane region" description="Helical" evidence="8">
    <location>
        <begin position="134"/>
        <end position="151"/>
    </location>
</feature>
<evidence type="ECO:0000256" key="6">
    <source>
        <dbReference type="ARBA" id="ARBA00043993"/>
    </source>
</evidence>
<dbReference type="PANTHER" id="PTHR30509:SF8">
    <property type="entry name" value="INNER MEMBRANE PROTEIN YCCS"/>
    <property type="match status" value="1"/>
</dbReference>
<evidence type="ECO:0000256" key="4">
    <source>
        <dbReference type="ARBA" id="ARBA00022989"/>
    </source>
</evidence>
<evidence type="ECO:0000256" key="8">
    <source>
        <dbReference type="SAM" id="Phobius"/>
    </source>
</evidence>
<evidence type="ECO:0000259" key="9">
    <source>
        <dbReference type="Pfam" id="PF13515"/>
    </source>
</evidence>
<feature type="compositionally biased region" description="Gly residues" evidence="7">
    <location>
        <begin position="228"/>
        <end position="239"/>
    </location>
</feature>
<feature type="region of interest" description="Disordered" evidence="7">
    <location>
        <begin position="213"/>
        <end position="239"/>
    </location>
</feature>
<dbReference type="RefSeq" id="WP_379897611.1">
    <property type="nucleotide sequence ID" value="NZ_JBHRTR010000005.1"/>
</dbReference>
<comment type="subcellular location">
    <subcellularLocation>
        <location evidence="1">Cell membrane</location>
        <topology evidence="1">Multi-pass membrane protein</topology>
    </subcellularLocation>
</comment>
<evidence type="ECO:0000256" key="3">
    <source>
        <dbReference type="ARBA" id="ARBA00022692"/>
    </source>
</evidence>
<protein>
    <submittedName>
        <fullName evidence="10">FUSC family protein</fullName>
    </submittedName>
</protein>
<keyword evidence="2" id="KW-1003">Cell membrane</keyword>
<gene>
    <name evidence="10" type="ORF">ACFOGJ_01425</name>
</gene>
<keyword evidence="3 8" id="KW-0812">Transmembrane</keyword>
<feature type="transmembrane region" description="Helical" evidence="8">
    <location>
        <begin position="515"/>
        <end position="542"/>
    </location>
</feature>
<comment type="similarity">
    <text evidence="6">Belongs to the YccS/YhfK family.</text>
</comment>
<dbReference type="Proteomes" id="UP001595528">
    <property type="component" value="Unassembled WGS sequence"/>
</dbReference>
<sequence length="577" mass="59443">MQRSDTVARNALVGYAFAWTAAQVRGAYEPEAFRKGVVAGLLSALPFILFLLLDQPALAVFASLAAVRMGMSDPGRGQAFRHRARVLAAGALCVTAGTFFGTLLADGSLWTLPLVALLVLAAAYLGALGPEGLATSLTVLLPTVVCLGLPGDPVARSAAVIGSCLFVSAVLLCAWPLDPDRPARQATAAALRAVAAMARLLAGTAQRRAGTAEGIRNDGSGQAASGQAGSGEAGSGEAGSGEAALWATRVRAYRAIDQALAITADSLPRHDDGSTAPALLQLAAAASEARRIARALTSMAESGQPAGAELNSVGSAADELERLAGQLSRLPPPRLRHGPALDLGPAPPADALPLAQAPPAQTPPTQAPPAQAPPASPADALRQSLQAIAHSLSADGVPPPDAVATIPMPRPGRTRRLFRWALPLLRDNLSADSSALRHAVRQAVLVAIATGLVWHFQIPHGYWAMLAIVFVTKPAYGGTRQATINRVLATVIGVSAAELVLLNSHDFWVLAPLALLFNCLSHGVVTVNYLIGYAMLTAYVIFKIEAALPGSDLVVPRLLATLLGCALAAASLAVWPP</sequence>
<feature type="transmembrane region" description="Helical" evidence="8">
    <location>
        <begin position="157"/>
        <end position="177"/>
    </location>
</feature>
<reference evidence="11" key="1">
    <citation type="journal article" date="2019" name="Int. J. Syst. Evol. Microbiol.">
        <title>The Global Catalogue of Microorganisms (GCM) 10K type strain sequencing project: providing services to taxonomists for standard genome sequencing and annotation.</title>
        <authorList>
            <consortium name="The Broad Institute Genomics Platform"/>
            <consortium name="The Broad Institute Genome Sequencing Center for Infectious Disease"/>
            <person name="Wu L."/>
            <person name="Ma J."/>
        </authorList>
    </citation>
    <scope>NUCLEOTIDE SEQUENCE [LARGE SCALE GENOMIC DNA]</scope>
    <source>
        <strain evidence="11">KCTC 42964</strain>
    </source>
</reference>
<feature type="transmembrane region" description="Helical" evidence="8">
    <location>
        <begin position="110"/>
        <end position="127"/>
    </location>
</feature>
<dbReference type="PANTHER" id="PTHR30509">
    <property type="entry name" value="P-HYDROXYBENZOIC ACID EFFLUX PUMP SUBUNIT-RELATED"/>
    <property type="match status" value="1"/>
</dbReference>
<keyword evidence="4 8" id="KW-1133">Transmembrane helix</keyword>
<feature type="domain" description="Integral membrane bound transporter" evidence="9">
    <location>
        <begin position="448"/>
        <end position="569"/>
    </location>
</feature>
<organism evidence="10 11">
    <name type="scientific">Marinibaculum pumilum</name>
    <dbReference type="NCBI Taxonomy" id="1766165"/>
    <lineage>
        <taxon>Bacteria</taxon>
        <taxon>Pseudomonadati</taxon>
        <taxon>Pseudomonadota</taxon>
        <taxon>Alphaproteobacteria</taxon>
        <taxon>Rhodospirillales</taxon>
        <taxon>Rhodospirillaceae</taxon>
        <taxon>Marinibaculum</taxon>
    </lineage>
</organism>
<accession>A0ABV7KU16</accession>
<keyword evidence="11" id="KW-1185">Reference proteome</keyword>
<evidence type="ECO:0000313" key="10">
    <source>
        <dbReference type="EMBL" id="MFC3225871.1"/>
    </source>
</evidence>
<keyword evidence="5 8" id="KW-0472">Membrane</keyword>
<name>A0ABV7KU16_9PROT</name>
<feature type="non-terminal residue" evidence="10">
    <location>
        <position position="577"/>
    </location>
</feature>
<feature type="region of interest" description="Disordered" evidence="7">
    <location>
        <begin position="328"/>
        <end position="379"/>
    </location>
</feature>
<dbReference type="EMBL" id="JBHRTR010000005">
    <property type="protein sequence ID" value="MFC3225871.1"/>
    <property type="molecule type" value="Genomic_DNA"/>
</dbReference>
<feature type="transmembrane region" description="Helical" evidence="8">
    <location>
        <begin position="36"/>
        <end position="65"/>
    </location>
</feature>
<proteinExistence type="inferred from homology"/>
<dbReference type="InterPro" id="IPR049453">
    <property type="entry name" value="Memb_transporter_dom"/>
</dbReference>
<dbReference type="Pfam" id="PF13515">
    <property type="entry name" value="FUSC_2"/>
    <property type="match status" value="1"/>
</dbReference>
<feature type="compositionally biased region" description="Pro residues" evidence="7">
    <location>
        <begin position="360"/>
        <end position="376"/>
    </location>
</feature>
<feature type="transmembrane region" description="Helical" evidence="8">
    <location>
        <begin position="554"/>
        <end position="575"/>
    </location>
</feature>
<comment type="caution">
    <text evidence="10">The sequence shown here is derived from an EMBL/GenBank/DDBJ whole genome shotgun (WGS) entry which is preliminary data.</text>
</comment>
<evidence type="ECO:0000256" key="2">
    <source>
        <dbReference type="ARBA" id="ARBA00022475"/>
    </source>
</evidence>
<feature type="transmembrane region" description="Helical" evidence="8">
    <location>
        <begin position="86"/>
        <end position="104"/>
    </location>
</feature>